<dbReference type="Proteomes" id="UP000527355">
    <property type="component" value="Unassembled WGS sequence"/>
</dbReference>
<dbReference type="GO" id="GO:0051225">
    <property type="term" value="P:spindle assembly"/>
    <property type="evidence" value="ECO:0007669"/>
    <property type="project" value="InterPro"/>
</dbReference>
<dbReference type="InterPro" id="IPR028346">
    <property type="entry name" value="HAUS2"/>
</dbReference>
<evidence type="ECO:0000313" key="2">
    <source>
        <dbReference type="Proteomes" id="UP000527355"/>
    </source>
</evidence>
<dbReference type="GO" id="GO:0070652">
    <property type="term" value="C:HAUS complex"/>
    <property type="evidence" value="ECO:0007669"/>
    <property type="project" value="TreeGrafter"/>
</dbReference>
<dbReference type="PANTHER" id="PTHR16039:SF1">
    <property type="entry name" value="HAUS AUGMIN-LIKE COMPLEX SUBUNIT 2"/>
    <property type="match status" value="1"/>
</dbReference>
<dbReference type="GO" id="GO:0007020">
    <property type="term" value="P:microtubule nucleation"/>
    <property type="evidence" value="ECO:0007669"/>
    <property type="project" value="TreeGrafter"/>
</dbReference>
<dbReference type="GO" id="GO:1990498">
    <property type="term" value="C:mitotic spindle microtubule"/>
    <property type="evidence" value="ECO:0007669"/>
    <property type="project" value="TreeGrafter"/>
</dbReference>
<dbReference type="Pfam" id="PF15003">
    <property type="entry name" value="HAUS2"/>
    <property type="match status" value="1"/>
</dbReference>
<gene>
    <name evidence="1" type="ORF">mMyoMyo1_006172</name>
</gene>
<reference evidence="1 2" key="1">
    <citation type="journal article" date="2020" name="Nature">
        <title>Six reference-quality genomes reveal evolution of bat adaptations.</title>
        <authorList>
            <person name="Jebb D."/>
            <person name="Huang Z."/>
            <person name="Pippel M."/>
            <person name="Hughes G.M."/>
            <person name="Lavrichenko K."/>
            <person name="Devanna P."/>
            <person name="Winkler S."/>
            <person name="Jermiin L.S."/>
            <person name="Skirmuntt E.C."/>
            <person name="Katzourakis A."/>
            <person name="Burkitt-Gray L."/>
            <person name="Ray D.A."/>
            <person name="Sullivan K.A.M."/>
            <person name="Roscito J.G."/>
            <person name="Kirilenko B.M."/>
            <person name="Davalos L.M."/>
            <person name="Corthals A.P."/>
            <person name="Power M.L."/>
            <person name="Jones G."/>
            <person name="Ransome R.D."/>
            <person name="Dechmann D.K.N."/>
            <person name="Locatelli A.G."/>
            <person name="Puechmaille S.J."/>
            <person name="Fedrigo O."/>
            <person name="Jarvis E.D."/>
            <person name="Hiller M."/>
            <person name="Vernes S.C."/>
            <person name="Myers E.W."/>
            <person name="Teeling E.C."/>
        </authorList>
    </citation>
    <scope>NUCLEOTIDE SEQUENCE [LARGE SCALE GENOMIC DNA]</scope>
    <source>
        <strain evidence="1">MMyoMyo1</strain>
        <tissue evidence="1">Flight muscle</tissue>
    </source>
</reference>
<comment type="caution">
    <text evidence="1">The sequence shown here is derived from an EMBL/GenBank/DDBJ whole genome shotgun (WGS) entry which is preliminary data.</text>
</comment>
<dbReference type="AlphaFoldDB" id="A0A7J8ALJ2"/>
<proteinExistence type="predicted"/>
<name>A0A7J8ALJ2_MYOMY</name>
<evidence type="ECO:0000313" key="1">
    <source>
        <dbReference type="EMBL" id="KAF6386960.1"/>
    </source>
</evidence>
<dbReference type="VEuPathDB" id="HostDB:GeneID_118650459"/>
<dbReference type="GO" id="GO:0007098">
    <property type="term" value="P:centrosome cycle"/>
    <property type="evidence" value="ECO:0007669"/>
    <property type="project" value="TreeGrafter"/>
</dbReference>
<keyword evidence="2" id="KW-1185">Reference proteome</keyword>
<dbReference type="GO" id="GO:0005813">
    <property type="term" value="C:centrosome"/>
    <property type="evidence" value="ECO:0007669"/>
    <property type="project" value="TreeGrafter"/>
</dbReference>
<organism evidence="1 2">
    <name type="scientific">Myotis myotis</name>
    <name type="common">Greater mouse-eared bat</name>
    <name type="synonym">Vespertilio myotis</name>
    <dbReference type="NCBI Taxonomy" id="51298"/>
    <lineage>
        <taxon>Eukaryota</taxon>
        <taxon>Metazoa</taxon>
        <taxon>Chordata</taxon>
        <taxon>Craniata</taxon>
        <taxon>Vertebrata</taxon>
        <taxon>Euteleostomi</taxon>
        <taxon>Mammalia</taxon>
        <taxon>Eutheria</taxon>
        <taxon>Laurasiatheria</taxon>
        <taxon>Chiroptera</taxon>
        <taxon>Yangochiroptera</taxon>
        <taxon>Vespertilionidae</taxon>
        <taxon>Myotis</taxon>
    </lineage>
</organism>
<accession>A0A7J8ALJ2</accession>
<dbReference type="EMBL" id="JABWUV010000001">
    <property type="protein sequence ID" value="KAF6386960.1"/>
    <property type="molecule type" value="Genomic_DNA"/>
</dbReference>
<sequence>MAAADPGDPASEPNPAGLLLGHIVASGTVAQEILDISKKSTPCFVNFSRLQQITNIQAEINQKNLEIELLKLEKDTADIVHPSFLEQGFSQDGYFGD</sequence>
<protein>
    <submittedName>
        <fullName evidence="1">HAUS augmin like complex subunit 2</fullName>
    </submittedName>
</protein>
<dbReference type="PANTHER" id="PTHR16039">
    <property type="entry name" value="HAUS AUGMIN-LIKE COMPLEX SUBUNIT 2"/>
    <property type="match status" value="1"/>
</dbReference>